<feature type="domain" description="Competence protein CoiA-like N-terminal" evidence="1">
    <location>
        <begin position="27"/>
        <end position="59"/>
    </location>
</feature>
<dbReference type="RefSeq" id="WP_170108268.1">
    <property type="nucleotide sequence ID" value="NZ_CAJGZY010000003.1"/>
</dbReference>
<name>A0A2V1ZYD8_PSYIM</name>
<protein>
    <submittedName>
        <fullName evidence="2">Competence protein CoiA-like protein</fullName>
    </submittedName>
</protein>
<keyword evidence="3" id="KW-1185">Reference proteome</keyword>
<dbReference type="InterPro" id="IPR057253">
    <property type="entry name" value="CoiA-like_N"/>
</dbReference>
<accession>A0A2V1ZYD8</accession>
<dbReference type="Pfam" id="PF25164">
    <property type="entry name" value="CoiA_N"/>
    <property type="match status" value="1"/>
</dbReference>
<organism evidence="2 3">
    <name type="scientific">Psychrobacter immobilis</name>
    <dbReference type="NCBI Taxonomy" id="498"/>
    <lineage>
        <taxon>Bacteria</taxon>
        <taxon>Pseudomonadati</taxon>
        <taxon>Pseudomonadota</taxon>
        <taxon>Gammaproteobacteria</taxon>
        <taxon>Moraxellales</taxon>
        <taxon>Moraxellaceae</taxon>
        <taxon>Psychrobacter</taxon>
    </lineage>
</organism>
<sequence>MSMSIAVNEQKQIVNVKQVERGLACMCFCFECAEPVVARKGEKNEHHFSHLSNKESCTIHPESILHKFAKQVIMVEKYLTLPALPDDEHNEEKTWQFDHLVTEQAIGSIRPDLVATIDDEIMFIEVAVTSFIDADKSAFIKQLGIKTIEIDLREIIKQDMELPSTEAKDYILDCVSNKQWVFPEASTLTAPTLSVEPTYNCQTITEEDDNESFDKGYSTYRFTIKHSWVDVRVFNSGMVSVKCVTYNHDVIEILKQWRNEGGGKYNQKYKSWNYFKPFSDTVFARLQEMDMTPKQ</sequence>
<dbReference type="Proteomes" id="UP000245655">
    <property type="component" value="Unassembled WGS sequence"/>
</dbReference>
<dbReference type="GeneID" id="60254609"/>
<dbReference type="EMBL" id="QGGM01000003">
    <property type="protein sequence ID" value="PWK14134.1"/>
    <property type="molecule type" value="Genomic_DNA"/>
</dbReference>
<gene>
    <name evidence="2" type="ORF">C8D84_103160</name>
</gene>
<comment type="caution">
    <text evidence="2">The sequence shown here is derived from an EMBL/GenBank/DDBJ whole genome shotgun (WGS) entry which is preliminary data.</text>
</comment>
<evidence type="ECO:0000259" key="1">
    <source>
        <dbReference type="Pfam" id="PF25164"/>
    </source>
</evidence>
<reference evidence="2 3" key="1">
    <citation type="submission" date="2018-05" db="EMBL/GenBank/DDBJ databases">
        <title>Genomic Encyclopedia of Type Strains, Phase IV (KMG-IV): sequencing the most valuable type-strain genomes for metagenomic binning, comparative biology and taxonomic classification.</title>
        <authorList>
            <person name="Goeker M."/>
        </authorList>
    </citation>
    <scope>NUCLEOTIDE SEQUENCE [LARGE SCALE GENOMIC DNA]</scope>
    <source>
        <strain evidence="2 3">DSM 7229</strain>
    </source>
</reference>
<evidence type="ECO:0000313" key="3">
    <source>
        <dbReference type="Proteomes" id="UP000245655"/>
    </source>
</evidence>
<dbReference type="AlphaFoldDB" id="A0A2V1ZYD8"/>
<evidence type="ECO:0000313" key="2">
    <source>
        <dbReference type="EMBL" id="PWK14134.1"/>
    </source>
</evidence>
<proteinExistence type="predicted"/>